<name>A0A9N9DK24_9GLOM</name>
<comment type="cofactor">
    <cofactor evidence="1">
        <name>Mg(2+)</name>
        <dbReference type="ChEBI" id="CHEBI:18420"/>
    </cofactor>
</comment>
<evidence type="ECO:0000313" key="4">
    <source>
        <dbReference type="EMBL" id="CAG8643751.1"/>
    </source>
</evidence>
<dbReference type="InterPro" id="IPR010285">
    <property type="entry name" value="DNA_helicase_pif1-like_DEAD"/>
</dbReference>
<keyword evidence="2" id="KW-0812">Transmembrane</keyword>
<accession>A0A9N9DK24</accession>
<dbReference type="GO" id="GO:0006310">
    <property type="term" value="P:DNA recombination"/>
    <property type="evidence" value="ECO:0007669"/>
    <property type="project" value="UniProtKB-KW"/>
</dbReference>
<dbReference type="GO" id="GO:0043139">
    <property type="term" value="F:5'-3' DNA helicase activity"/>
    <property type="evidence" value="ECO:0007669"/>
    <property type="project" value="UniProtKB-EC"/>
</dbReference>
<keyword evidence="1" id="KW-0378">Hydrolase</keyword>
<evidence type="ECO:0000256" key="2">
    <source>
        <dbReference type="SAM" id="Phobius"/>
    </source>
</evidence>
<dbReference type="GO" id="GO:0016787">
    <property type="term" value="F:hydrolase activity"/>
    <property type="evidence" value="ECO:0007669"/>
    <property type="project" value="UniProtKB-KW"/>
</dbReference>
<evidence type="ECO:0000259" key="3">
    <source>
        <dbReference type="Pfam" id="PF05970"/>
    </source>
</evidence>
<sequence length="214" mass="24727">MASTGVAAHNVDGKTLHSLLKIHFNDNHYETLIHSNTDNESNLKKINYIIIEEISMLNGDLFTFTSNIFSTLHNNNLIFGGILTLLVGNLAQLPSIKPKYIFQSLVWLPFFLLFLTLPQRQYDDHDFYNILQEIHIGRLSNRSLTILQSKINLTNDLTQFYNTTHIVDIRYEAQDINCLLCTYLPLDHTTSKPLISLSKDTFDFEILNHNHFFL</sequence>
<dbReference type="OrthoDB" id="5578775at2759"/>
<keyword evidence="1" id="KW-0067">ATP-binding</keyword>
<dbReference type="Gene3D" id="3.40.50.300">
    <property type="entry name" value="P-loop containing nucleotide triphosphate hydrolases"/>
    <property type="match status" value="1"/>
</dbReference>
<comment type="caution">
    <text evidence="4">The sequence shown here is derived from an EMBL/GenBank/DDBJ whole genome shotgun (WGS) entry which is preliminary data.</text>
</comment>
<keyword evidence="1" id="KW-0234">DNA repair</keyword>
<dbReference type="GO" id="GO:0006281">
    <property type="term" value="P:DNA repair"/>
    <property type="evidence" value="ECO:0007669"/>
    <property type="project" value="UniProtKB-KW"/>
</dbReference>
<comment type="catalytic activity">
    <reaction evidence="1">
        <text>ATP + H2O = ADP + phosphate + H(+)</text>
        <dbReference type="Rhea" id="RHEA:13065"/>
        <dbReference type="ChEBI" id="CHEBI:15377"/>
        <dbReference type="ChEBI" id="CHEBI:15378"/>
        <dbReference type="ChEBI" id="CHEBI:30616"/>
        <dbReference type="ChEBI" id="CHEBI:43474"/>
        <dbReference type="ChEBI" id="CHEBI:456216"/>
        <dbReference type="EC" id="5.6.2.3"/>
    </reaction>
</comment>
<feature type="domain" description="DNA helicase Pif1-like DEAD-box helicase" evidence="3">
    <location>
        <begin position="1"/>
        <end position="139"/>
    </location>
</feature>
<keyword evidence="1" id="KW-0227">DNA damage</keyword>
<evidence type="ECO:0000313" key="5">
    <source>
        <dbReference type="Proteomes" id="UP000789508"/>
    </source>
</evidence>
<dbReference type="EMBL" id="CAJVPS010008554">
    <property type="protein sequence ID" value="CAG8643751.1"/>
    <property type="molecule type" value="Genomic_DNA"/>
</dbReference>
<dbReference type="Proteomes" id="UP000789508">
    <property type="component" value="Unassembled WGS sequence"/>
</dbReference>
<reference evidence="4" key="1">
    <citation type="submission" date="2021-06" db="EMBL/GenBank/DDBJ databases">
        <authorList>
            <person name="Kallberg Y."/>
            <person name="Tangrot J."/>
            <person name="Rosling A."/>
        </authorList>
    </citation>
    <scope>NUCLEOTIDE SEQUENCE</scope>
    <source>
        <strain evidence="4">FL130A</strain>
    </source>
</reference>
<dbReference type="InterPro" id="IPR027417">
    <property type="entry name" value="P-loop_NTPase"/>
</dbReference>
<keyword evidence="5" id="KW-1185">Reference proteome</keyword>
<dbReference type="GO" id="GO:0000723">
    <property type="term" value="P:telomere maintenance"/>
    <property type="evidence" value="ECO:0007669"/>
    <property type="project" value="InterPro"/>
</dbReference>
<feature type="transmembrane region" description="Helical" evidence="2">
    <location>
        <begin position="100"/>
        <end position="117"/>
    </location>
</feature>
<dbReference type="EC" id="5.6.2.3" evidence="1"/>
<evidence type="ECO:0000256" key="1">
    <source>
        <dbReference type="RuleBase" id="RU363044"/>
    </source>
</evidence>
<dbReference type="PANTHER" id="PTHR47642">
    <property type="entry name" value="ATP-DEPENDENT DNA HELICASE"/>
    <property type="match status" value="1"/>
</dbReference>
<protein>
    <recommendedName>
        <fullName evidence="1">ATP-dependent DNA helicase</fullName>
        <ecNumber evidence="1">5.6.2.3</ecNumber>
    </recommendedName>
</protein>
<feature type="transmembrane region" description="Helical" evidence="2">
    <location>
        <begin position="77"/>
        <end position="94"/>
    </location>
</feature>
<dbReference type="GO" id="GO:0005524">
    <property type="term" value="F:ATP binding"/>
    <property type="evidence" value="ECO:0007669"/>
    <property type="project" value="UniProtKB-KW"/>
</dbReference>
<dbReference type="Pfam" id="PF05970">
    <property type="entry name" value="PIF1"/>
    <property type="match status" value="1"/>
</dbReference>
<keyword evidence="2" id="KW-1133">Transmembrane helix</keyword>
<keyword evidence="2" id="KW-0472">Membrane</keyword>
<keyword evidence="1" id="KW-0347">Helicase</keyword>
<gene>
    <name evidence="4" type="ORF">ALEPTO_LOCUS9796</name>
</gene>
<keyword evidence="1" id="KW-0233">DNA recombination</keyword>
<organism evidence="4 5">
    <name type="scientific">Ambispora leptoticha</name>
    <dbReference type="NCBI Taxonomy" id="144679"/>
    <lineage>
        <taxon>Eukaryota</taxon>
        <taxon>Fungi</taxon>
        <taxon>Fungi incertae sedis</taxon>
        <taxon>Mucoromycota</taxon>
        <taxon>Glomeromycotina</taxon>
        <taxon>Glomeromycetes</taxon>
        <taxon>Archaeosporales</taxon>
        <taxon>Ambisporaceae</taxon>
        <taxon>Ambispora</taxon>
    </lineage>
</organism>
<keyword evidence="1" id="KW-0547">Nucleotide-binding</keyword>
<proteinExistence type="inferred from homology"/>
<dbReference type="InterPro" id="IPR051055">
    <property type="entry name" value="PIF1_helicase"/>
</dbReference>
<dbReference type="AlphaFoldDB" id="A0A9N9DK24"/>
<comment type="similarity">
    <text evidence="1">Belongs to the helicase family.</text>
</comment>